<name>E1YI15_9BACT</name>
<sequence>MKQKKLKILHLLSQRPDSTGSGFYVQAMLRESSLCNHENFLVAGIQSGLPADLDCISIDQCEFVKFFDADVSCQIPGMSDVMPYESSKFCNLSSGDIKQYINSFTEKLEKAINAFKPDIIHSHHLWIVTSLARQLFPEIPIVTTCHGTDLRQFKNCSHLQKMVLKGCRKLDAVMTLYEIQKKDIVNLYNIPADKIFVAGAGYNERLFTLTSKPDPNPVQLVYAGKLSKAKGVPWFLRALSTIDHPLWQLHLVGSGSGEERDYCLKLAKELGERVVVHGAVSQKNLAEIMKQSHIFVLPSFYEGLPLVLLEGLASGCRIVAADLPGINEIFGGIQADFISLVKTPRLNIDVPYNEDEALFEKNLAYALKTQISASYKNPGIDISLIRDKIAPYSWTDVFNKVQKIYYNVLTRYNNL</sequence>
<evidence type="ECO:0000256" key="1">
    <source>
        <dbReference type="ARBA" id="ARBA00022679"/>
    </source>
</evidence>
<dbReference type="CAZy" id="GT4">
    <property type="family name" value="Glycosyltransferase Family 4"/>
</dbReference>
<dbReference type="EMBL" id="FR695874">
    <property type="protein sequence ID" value="CBX30284.1"/>
    <property type="molecule type" value="Genomic_DNA"/>
</dbReference>
<dbReference type="Pfam" id="PF13692">
    <property type="entry name" value="Glyco_trans_1_4"/>
    <property type="match status" value="1"/>
</dbReference>
<dbReference type="GO" id="GO:0009103">
    <property type="term" value="P:lipopolysaccharide biosynthetic process"/>
    <property type="evidence" value="ECO:0007669"/>
    <property type="project" value="TreeGrafter"/>
</dbReference>
<dbReference type="Pfam" id="PF13439">
    <property type="entry name" value="Glyco_transf_4"/>
    <property type="match status" value="1"/>
</dbReference>
<organism evidence="3">
    <name type="scientific">uncultured Desulfobacterium sp</name>
    <dbReference type="NCBI Taxonomy" id="201089"/>
    <lineage>
        <taxon>Bacteria</taxon>
        <taxon>Pseudomonadati</taxon>
        <taxon>Thermodesulfobacteriota</taxon>
        <taxon>Desulfobacteria</taxon>
        <taxon>Desulfobacterales</taxon>
        <taxon>Desulfobacteriaceae</taxon>
        <taxon>Desulfobacterium</taxon>
        <taxon>environmental samples</taxon>
    </lineage>
</organism>
<proteinExistence type="predicted"/>
<accession>E1YI15</accession>
<protein>
    <recommendedName>
        <fullName evidence="2">Glycosyltransferase subfamily 4-like N-terminal domain-containing protein</fullName>
    </recommendedName>
</protein>
<dbReference type="CDD" id="cd03801">
    <property type="entry name" value="GT4_PimA-like"/>
    <property type="match status" value="1"/>
</dbReference>
<dbReference type="GO" id="GO:0016757">
    <property type="term" value="F:glycosyltransferase activity"/>
    <property type="evidence" value="ECO:0007669"/>
    <property type="project" value="TreeGrafter"/>
</dbReference>
<dbReference type="PANTHER" id="PTHR46401:SF2">
    <property type="entry name" value="GLYCOSYLTRANSFERASE WBBK-RELATED"/>
    <property type="match status" value="1"/>
</dbReference>
<reference evidence="3" key="1">
    <citation type="journal article" date="2011" name="Environ. Microbiol.">
        <title>Genomic insights into the metabolic potential of the polycyclic aromatic hydrocarbon degrading sulfate-reducing Deltaproteobacterium N47.</title>
        <authorList>
            <person name="Bergmann F."/>
            <person name="Selesi D."/>
            <person name="Weinmaier T."/>
            <person name="Tischler P."/>
            <person name="Rattei T."/>
            <person name="Meckenstock R.U."/>
        </authorList>
    </citation>
    <scope>NUCLEOTIDE SEQUENCE</scope>
</reference>
<dbReference type="AlphaFoldDB" id="E1YI15"/>
<dbReference type="Gene3D" id="3.40.50.2000">
    <property type="entry name" value="Glycogen Phosphorylase B"/>
    <property type="match status" value="2"/>
</dbReference>
<evidence type="ECO:0000313" key="3">
    <source>
        <dbReference type="EMBL" id="CBX30284.1"/>
    </source>
</evidence>
<dbReference type="InterPro" id="IPR028098">
    <property type="entry name" value="Glyco_trans_4-like_N"/>
</dbReference>
<gene>
    <name evidence="3" type="ORF">N47_D30930</name>
</gene>
<evidence type="ECO:0000259" key="2">
    <source>
        <dbReference type="Pfam" id="PF13439"/>
    </source>
</evidence>
<keyword evidence="1" id="KW-0808">Transferase</keyword>
<feature type="domain" description="Glycosyltransferase subfamily 4-like N-terminal" evidence="2">
    <location>
        <begin position="99"/>
        <end position="199"/>
    </location>
</feature>
<dbReference type="PANTHER" id="PTHR46401">
    <property type="entry name" value="GLYCOSYLTRANSFERASE WBBK-RELATED"/>
    <property type="match status" value="1"/>
</dbReference>
<dbReference type="SUPFAM" id="SSF53756">
    <property type="entry name" value="UDP-Glycosyltransferase/glycogen phosphorylase"/>
    <property type="match status" value="1"/>
</dbReference>